<dbReference type="EMBL" id="CAJNYD010000701">
    <property type="protein sequence ID" value="CAF3289490.1"/>
    <property type="molecule type" value="Genomic_DNA"/>
</dbReference>
<evidence type="ECO:0000313" key="4">
    <source>
        <dbReference type="Proteomes" id="UP000663833"/>
    </source>
</evidence>
<name>A0A817S8W9_9BILA</name>
<evidence type="ECO:0000313" key="3">
    <source>
        <dbReference type="EMBL" id="CAF4377610.1"/>
    </source>
</evidence>
<dbReference type="Proteomes" id="UP000663851">
    <property type="component" value="Unassembled WGS sequence"/>
</dbReference>
<dbReference type="EMBL" id="CAJOBO010001432">
    <property type="protein sequence ID" value="CAF4377610.1"/>
    <property type="molecule type" value="Genomic_DNA"/>
</dbReference>
<gene>
    <name evidence="3" type="ORF">HFQ381_LOCUS18499</name>
    <name evidence="2" type="ORF">LUA448_LOCUS7108</name>
</gene>
<dbReference type="AlphaFoldDB" id="A0A817S8W9"/>
<protein>
    <submittedName>
        <fullName evidence="2">Uncharacterized protein</fullName>
    </submittedName>
</protein>
<reference evidence="2" key="1">
    <citation type="submission" date="2021-02" db="EMBL/GenBank/DDBJ databases">
        <authorList>
            <person name="Nowell W R."/>
        </authorList>
    </citation>
    <scope>NUCLEOTIDE SEQUENCE</scope>
</reference>
<dbReference type="Proteomes" id="UP000663833">
    <property type="component" value="Unassembled WGS sequence"/>
</dbReference>
<sequence>MSTPKYSQIYTNSLPSNIMDLRDDAFYDLIRQISGKYRGCLCGYGYGYGCWCDLHLVHIKISSTPTYTPVENVSFLTSIKYQAGDNNANDSNNKFLFTHHRKQSRTVDSKQILSITSTSIVQLIVKALENTISQAYYYASRLVCHVNMYQQHQILSLRKMSKLASFQRQKSRIIDYSHLNQHDPDFDLDSDDSSGEEDEDTAGNCTDNEYSTENDENYVSNPLFKVSSVIFQGMRVFDSISPTLA</sequence>
<feature type="compositionally biased region" description="Acidic residues" evidence="1">
    <location>
        <begin position="186"/>
        <end position="201"/>
    </location>
</feature>
<evidence type="ECO:0000313" key="2">
    <source>
        <dbReference type="EMBL" id="CAF3289490.1"/>
    </source>
</evidence>
<proteinExistence type="predicted"/>
<organism evidence="2 4">
    <name type="scientific">Rotaria socialis</name>
    <dbReference type="NCBI Taxonomy" id="392032"/>
    <lineage>
        <taxon>Eukaryota</taxon>
        <taxon>Metazoa</taxon>
        <taxon>Spiralia</taxon>
        <taxon>Gnathifera</taxon>
        <taxon>Rotifera</taxon>
        <taxon>Eurotatoria</taxon>
        <taxon>Bdelloidea</taxon>
        <taxon>Philodinida</taxon>
        <taxon>Philodinidae</taxon>
        <taxon>Rotaria</taxon>
    </lineage>
</organism>
<feature type="region of interest" description="Disordered" evidence="1">
    <location>
        <begin position="183"/>
        <end position="216"/>
    </location>
</feature>
<comment type="caution">
    <text evidence="2">The sequence shown here is derived from an EMBL/GenBank/DDBJ whole genome shotgun (WGS) entry which is preliminary data.</text>
</comment>
<accession>A0A817S8W9</accession>
<evidence type="ECO:0000256" key="1">
    <source>
        <dbReference type="SAM" id="MobiDB-lite"/>
    </source>
</evidence>